<proteinExistence type="predicted"/>
<keyword evidence="3" id="KW-1185">Reference proteome</keyword>
<reference evidence="2 3" key="1">
    <citation type="submission" date="2016-10" db="EMBL/GenBank/DDBJ databases">
        <authorList>
            <person name="de Groot N.N."/>
        </authorList>
    </citation>
    <scope>NUCLEOTIDE SEQUENCE [LARGE SCALE GENOMIC DNA]</scope>
    <source>
        <strain evidence="2 3">DSM 16195</strain>
    </source>
</reference>
<protein>
    <submittedName>
        <fullName evidence="2">Uncharacterized protein</fullName>
    </submittedName>
</protein>
<dbReference type="Proteomes" id="UP000199321">
    <property type="component" value="Unassembled WGS sequence"/>
</dbReference>
<evidence type="ECO:0000256" key="1">
    <source>
        <dbReference type="SAM" id="SignalP"/>
    </source>
</evidence>
<organism evidence="2 3">
    <name type="scientific">Ulvibacter litoralis</name>
    <dbReference type="NCBI Taxonomy" id="227084"/>
    <lineage>
        <taxon>Bacteria</taxon>
        <taxon>Pseudomonadati</taxon>
        <taxon>Bacteroidota</taxon>
        <taxon>Flavobacteriia</taxon>
        <taxon>Flavobacteriales</taxon>
        <taxon>Flavobacteriaceae</taxon>
        <taxon>Ulvibacter</taxon>
    </lineage>
</organism>
<dbReference type="EMBL" id="FNBA01000006">
    <property type="protein sequence ID" value="SDF13484.1"/>
    <property type="molecule type" value="Genomic_DNA"/>
</dbReference>
<dbReference type="STRING" id="227084.SAMN05421855_10671"/>
<evidence type="ECO:0000313" key="2">
    <source>
        <dbReference type="EMBL" id="SDF13484.1"/>
    </source>
</evidence>
<dbReference type="OrthoDB" id="1433786at2"/>
<evidence type="ECO:0000313" key="3">
    <source>
        <dbReference type="Proteomes" id="UP000199321"/>
    </source>
</evidence>
<gene>
    <name evidence="2" type="ORF">SAMN05421855_10671</name>
</gene>
<keyword evidence="1" id="KW-0732">Signal</keyword>
<accession>A0A1G7ILQ7</accession>
<feature type="signal peptide" evidence="1">
    <location>
        <begin position="1"/>
        <end position="19"/>
    </location>
</feature>
<sequence length="199" mass="21949">MKNLAPFILLLAICFSSNAQVGINTIEPTATLDVNGGLRVRGVKNFTESNNLEAKKIIGIDELGNFVEVEIDKNVILENNKLSALDRTVEFASSTNNIPVLSDLNLILLPGEVNERASVIRMSSILPFMFLTGIMPGVDGQTIWLYPTTSDLTILPNSILSLFGNRIEGSTNFVVKRYEMLQLMYDGSRNKWIPMANGL</sequence>
<dbReference type="RefSeq" id="WP_093145153.1">
    <property type="nucleotide sequence ID" value="NZ_BMWO01000006.1"/>
</dbReference>
<name>A0A1G7ILQ7_9FLAO</name>
<dbReference type="AlphaFoldDB" id="A0A1G7ILQ7"/>
<feature type="chain" id="PRO_5011701090" evidence="1">
    <location>
        <begin position="20"/>
        <end position="199"/>
    </location>
</feature>